<dbReference type="Proteomes" id="UP000479190">
    <property type="component" value="Unassembled WGS sequence"/>
</dbReference>
<proteinExistence type="predicted"/>
<organism evidence="2 3">
    <name type="scientific">Trichogramma brassicae</name>
    <dbReference type="NCBI Taxonomy" id="86971"/>
    <lineage>
        <taxon>Eukaryota</taxon>
        <taxon>Metazoa</taxon>
        <taxon>Ecdysozoa</taxon>
        <taxon>Arthropoda</taxon>
        <taxon>Hexapoda</taxon>
        <taxon>Insecta</taxon>
        <taxon>Pterygota</taxon>
        <taxon>Neoptera</taxon>
        <taxon>Endopterygota</taxon>
        <taxon>Hymenoptera</taxon>
        <taxon>Apocrita</taxon>
        <taxon>Proctotrupomorpha</taxon>
        <taxon>Chalcidoidea</taxon>
        <taxon>Trichogrammatidae</taxon>
        <taxon>Trichogramma</taxon>
    </lineage>
</organism>
<accession>A0A6H5ING8</accession>
<sequence length="164" mass="19065">MDRVVPKETTRDASYERQERSPYRASSPPTRMTGLQATKVLTKLATCRFDGENREEARNFLENVRDCKDEAMKFPPISSSRPCPLFSKARLKRWFRENKRDLTDLDQISEGLRGSIHESAPETRRFGEISITVPRQRVRRLPITQTVFCNWSDISSNARGTKNW</sequence>
<evidence type="ECO:0000256" key="1">
    <source>
        <dbReference type="SAM" id="MobiDB-lite"/>
    </source>
</evidence>
<gene>
    <name evidence="2" type="ORF">TBRA_LOCUS10472</name>
</gene>
<feature type="compositionally biased region" description="Basic and acidic residues" evidence="1">
    <location>
        <begin position="1"/>
        <end position="22"/>
    </location>
</feature>
<dbReference type="EMBL" id="CADCXV010000922">
    <property type="protein sequence ID" value="CAB0038701.1"/>
    <property type="molecule type" value="Genomic_DNA"/>
</dbReference>
<keyword evidence="3" id="KW-1185">Reference proteome</keyword>
<name>A0A6H5ING8_9HYME</name>
<reference evidence="2 3" key="1">
    <citation type="submission" date="2020-02" db="EMBL/GenBank/DDBJ databases">
        <authorList>
            <person name="Ferguson B K."/>
        </authorList>
    </citation>
    <scope>NUCLEOTIDE SEQUENCE [LARGE SCALE GENOMIC DNA]</scope>
</reference>
<feature type="region of interest" description="Disordered" evidence="1">
    <location>
        <begin position="1"/>
        <end position="34"/>
    </location>
</feature>
<dbReference type="AlphaFoldDB" id="A0A6H5ING8"/>
<evidence type="ECO:0000313" key="3">
    <source>
        <dbReference type="Proteomes" id="UP000479190"/>
    </source>
</evidence>
<evidence type="ECO:0000313" key="2">
    <source>
        <dbReference type="EMBL" id="CAB0038701.1"/>
    </source>
</evidence>
<protein>
    <submittedName>
        <fullName evidence="2">Uncharacterized protein</fullName>
    </submittedName>
</protein>